<dbReference type="EMBL" id="OUUZ01000009">
    <property type="protein sequence ID" value="SPQ23049.1"/>
    <property type="molecule type" value="Genomic_DNA"/>
</dbReference>
<dbReference type="Proteomes" id="UP000289323">
    <property type="component" value="Unassembled WGS sequence"/>
</dbReference>
<organism evidence="3 4">
    <name type="scientific">Thermothielavioides terrestris</name>
    <dbReference type="NCBI Taxonomy" id="2587410"/>
    <lineage>
        <taxon>Eukaryota</taxon>
        <taxon>Fungi</taxon>
        <taxon>Dikarya</taxon>
        <taxon>Ascomycota</taxon>
        <taxon>Pezizomycotina</taxon>
        <taxon>Sordariomycetes</taxon>
        <taxon>Sordariomycetidae</taxon>
        <taxon>Sordariales</taxon>
        <taxon>Chaetomiaceae</taxon>
        <taxon>Thermothielavioides</taxon>
    </lineage>
</organism>
<evidence type="ECO:0000313" key="3">
    <source>
        <dbReference type="EMBL" id="SPQ23049.1"/>
    </source>
</evidence>
<gene>
    <name evidence="3" type="ORF">TT172_LOCUS5468</name>
</gene>
<sequence>MKSLQVLGWLHGLWPAVEAAVFQVANASYAASQLQPKLHARDKDPSDFSWVKRWAAVGDSFTAGIGSGSPLGSFLTDEPGNTNWYCARYDTAYPMIINEALGGSVENFQFVACSGDRTGNIYKQIQELDGKLDLVVMTAGGNDLCLASMIEKCVFRPFDGEQACNDVISIAEKNLDNILPGNLKQLLDALNDKMNDNSIVVFNGYAQFFNTENEDCATKQDWTLFNLLAQSGLKLTVERRKKFNSLVVKINSVIKKVVDDAKKNKKYKYKIGFSDWDSWPSQGVAGQFCDPSSTGEYPDPKQPDLQFFKPDTRIGANGELKKRRREALYATYDNETIWQHELTEAERRRRSLDEIYKSLLYHSVNPQAEARHMLDRRNPLPPKCPGDTDAEIQPPSIGLPNDIAKNFHPNELGHYTIASWALQTMIDLRAEVLGVKPPECVPVDKFTCWQKTGSQKYSNEPFLNAQKDDFCDGVEEGDRVNGWSYAQSYGEGTPDETEFKVTLGKSGAGSDAFSKAECKDSIDRIINGCDGNDPDNPMDWKFGGEWQRGRFTYQVNPSRTNRPWPVPTAPSGSCKGWWHGVWSSYVMRGKGWATNDFGRKALEPSARSCIGGGLTLWRFKYFDEPDEDGNEWQADFNTPVFVRARCFKNNKVQFEAGGFTDGCGGND</sequence>
<evidence type="ECO:0000256" key="1">
    <source>
        <dbReference type="SAM" id="SignalP"/>
    </source>
</evidence>
<reference evidence="3 4" key="1">
    <citation type="submission" date="2018-04" db="EMBL/GenBank/DDBJ databases">
        <authorList>
            <person name="Huttner S."/>
            <person name="Dainat J."/>
        </authorList>
    </citation>
    <scope>NUCLEOTIDE SEQUENCE [LARGE SCALE GENOMIC DNA]</scope>
</reference>
<dbReference type="PANTHER" id="PTHR37981:SF1">
    <property type="entry name" value="SGNH HYDROLASE-TYPE ESTERASE DOMAIN-CONTAINING PROTEIN"/>
    <property type="match status" value="1"/>
</dbReference>
<accession>A0A3S4APX5</accession>
<evidence type="ECO:0000313" key="4">
    <source>
        <dbReference type="Proteomes" id="UP000289323"/>
    </source>
</evidence>
<dbReference type="AlphaFoldDB" id="A0A3S4APX5"/>
<feature type="chain" id="PRO_5018653431" evidence="1">
    <location>
        <begin position="20"/>
        <end position="667"/>
    </location>
</feature>
<dbReference type="GO" id="GO:0006629">
    <property type="term" value="P:lipid metabolic process"/>
    <property type="evidence" value="ECO:0007669"/>
    <property type="project" value="TreeGrafter"/>
</dbReference>
<feature type="signal peptide" evidence="1">
    <location>
        <begin position="1"/>
        <end position="19"/>
    </location>
</feature>
<dbReference type="GO" id="GO:0016788">
    <property type="term" value="F:hydrolase activity, acting on ester bonds"/>
    <property type="evidence" value="ECO:0007669"/>
    <property type="project" value="InterPro"/>
</dbReference>
<dbReference type="Pfam" id="PF18647">
    <property type="entry name" value="Fungal_lectin_2"/>
    <property type="match status" value="1"/>
</dbReference>
<dbReference type="SUPFAM" id="SSF52266">
    <property type="entry name" value="SGNH hydrolase"/>
    <property type="match status" value="1"/>
</dbReference>
<keyword evidence="1" id="KW-0732">Signal</keyword>
<name>A0A3S4APX5_9PEZI</name>
<feature type="domain" description="SGNH hydrolase-type esterase" evidence="2">
    <location>
        <begin position="56"/>
        <end position="211"/>
    </location>
</feature>
<evidence type="ECO:0000259" key="2">
    <source>
        <dbReference type="Pfam" id="PF13472"/>
    </source>
</evidence>
<dbReference type="InterPro" id="IPR036514">
    <property type="entry name" value="SGNH_hydro_sf"/>
</dbReference>
<dbReference type="InterPro" id="IPR013830">
    <property type="entry name" value="SGNH_hydro"/>
</dbReference>
<dbReference type="Gene3D" id="3.40.50.1110">
    <property type="entry name" value="SGNH hydrolase"/>
    <property type="match status" value="1"/>
</dbReference>
<dbReference type="PANTHER" id="PTHR37981">
    <property type="entry name" value="LIPASE 2"/>
    <property type="match status" value="1"/>
</dbReference>
<protein>
    <submittedName>
        <fullName evidence="3">7e68a01e-dfc0-4db5-8403-946dbe3e99a8</fullName>
    </submittedName>
</protein>
<dbReference type="Pfam" id="PF13472">
    <property type="entry name" value="Lipase_GDSL_2"/>
    <property type="match status" value="1"/>
</dbReference>
<proteinExistence type="predicted"/>
<dbReference type="CDD" id="cd01823">
    <property type="entry name" value="SEST_like"/>
    <property type="match status" value="1"/>
</dbReference>
<dbReference type="InterPro" id="IPR037460">
    <property type="entry name" value="SEST-like"/>
</dbReference>